<organism evidence="1 2">
    <name type="scientific">Phlebia brevispora</name>
    <dbReference type="NCBI Taxonomy" id="194682"/>
    <lineage>
        <taxon>Eukaryota</taxon>
        <taxon>Fungi</taxon>
        <taxon>Dikarya</taxon>
        <taxon>Basidiomycota</taxon>
        <taxon>Agaricomycotina</taxon>
        <taxon>Agaricomycetes</taxon>
        <taxon>Polyporales</taxon>
        <taxon>Meruliaceae</taxon>
        <taxon>Phlebia</taxon>
    </lineage>
</organism>
<proteinExistence type="predicted"/>
<evidence type="ECO:0000313" key="2">
    <source>
        <dbReference type="Proteomes" id="UP001148662"/>
    </source>
</evidence>
<reference evidence="1" key="1">
    <citation type="submission" date="2022-07" db="EMBL/GenBank/DDBJ databases">
        <title>Genome Sequence of Phlebia brevispora.</title>
        <authorList>
            <person name="Buettner E."/>
        </authorList>
    </citation>
    <scope>NUCLEOTIDE SEQUENCE</scope>
    <source>
        <strain evidence="1">MPL23</strain>
    </source>
</reference>
<comment type="caution">
    <text evidence="1">The sequence shown here is derived from an EMBL/GenBank/DDBJ whole genome shotgun (WGS) entry which is preliminary data.</text>
</comment>
<protein>
    <submittedName>
        <fullName evidence="1">Uncharacterized protein</fullName>
    </submittedName>
</protein>
<evidence type="ECO:0000313" key="1">
    <source>
        <dbReference type="EMBL" id="KAJ3558020.1"/>
    </source>
</evidence>
<dbReference type="Proteomes" id="UP001148662">
    <property type="component" value="Unassembled WGS sequence"/>
</dbReference>
<keyword evidence="2" id="KW-1185">Reference proteome</keyword>
<dbReference type="EMBL" id="JANHOG010000115">
    <property type="protein sequence ID" value="KAJ3558020.1"/>
    <property type="molecule type" value="Genomic_DNA"/>
</dbReference>
<sequence>MPPRQAKKPPAAPSNSRDLVTTGPKEIQVAKKHHGTRRDEHGNRPSTTRALILRNGKHGAMGTGEVVAKGKISGSEKLELLTEDLMSRYSTALATPFNTDSALKIAEAQFIANLDEIQNLQDPELFPAIMELEVDARRPQEAFNKKNPDPTKNPDFVGRTVATRIHNTYMLASGWRLVGQTMEDIADAIGEDSRIKEKLTKDPYFRNLYLELRDHVDQLVVVEQQQFALLATTAPHWSGYFVKSGYSEKNRLEYIFDWTQGKIVHKSFLDSIVVKLCFPSPTTPKQVLLHLLNEAVDEAPRDAKRFPQALWDAMGDFSMAVQFAEILEAPIRGPEGEAWKREFYGKRPPKPEDFGAWEDAQLCSLKAIEHYSAFKNMIYPLSEASSKAVLQDLWRFVDLNYQKECGKGIDTLWGLSDVKNRKPSWHAITRDSKAKQPSGGYDSDEPPDLVSYNGKKNGKKKPLALTDGNDSDTSMPSLQTVSDSSDDSEVDESASESEESDEESDTDSEYDEDEEDRIREYWREAMDIVTADNDYSNPRSQATEFEQAMSEKKDNPFLKILGGLRGKLVNGRAALRTSDRNEPRHQYTGVQVPASAYKRTPTTAQKPKATTPKKAEVPKGQRATVEEVSDEEEEPSAAKKKKKKPKKKKKKSTAKPDGEGDDAADTAVRSAFEEVQTATAPQPVSAPQKVPTKPQPKPKPRPAQPSVVPPFGSTASLPLYTQPESAQSARTYLQKEGLNNSKAKVKTRSDGPERPSEKKSIFARWAKKHTPEADPEPEPEEKEYHSGDKHGFFSSLSKKTKTYMHQLLNTPDDEYKGLAPLKWDNFLKVMREMGFTYDPSTAGSSVRFDPPNPADPSITFHKPHPDTTIYPVKLREFGKRLKRTYGWSQQDFFKAAAAA</sequence>
<gene>
    <name evidence="1" type="ORF">NM688_g1154</name>
</gene>
<accession>A0ACC1TC36</accession>
<name>A0ACC1TC36_9APHY</name>